<accession>A0ABS4QTN6</accession>
<dbReference type="RefSeq" id="WP_209899872.1">
    <property type="nucleotide sequence ID" value="NZ_JAGGMR010000002.1"/>
</dbReference>
<evidence type="ECO:0000313" key="3">
    <source>
        <dbReference type="Proteomes" id="UP001519325"/>
    </source>
</evidence>
<protein>
    <submittedName>
        <fullName evidence="2">Uncharacterized protein</fullName>
    </submittedName>
</protein>
<evidence type="ECO:0000256" key="1">
    <source>
        <dbReference type="SAM" id="MobiDB-lite"/>
    </source>
</evidence>
<dbReference type="EMBL" id="JAGGMR010000002">
    <property type="protein sequence ID" value="MBP2194555.1"/>
    <property type="molecule type" value="Genomic_DNA"/>
</dbReference>
<keyword evidence="3" id="KW-1185">Reference proteome</keyword>
<dbReference type="Proteomes" id="UP001519325">
    <property type="component" value="Unassembled WGS sequence"/>
</dbReference>
<evidence type="ECO:0000313" key="2">
    <source>
        <dbReference type="EMBL" id="MBP2194555.1"/>
    </source>
</evidence>
<feature type="region of interest" description="Disordered" evidence="1">
    <location>
        <begin position="1"/>
        <end position="54"/>
    </location>
</feature>
<name>A0ABS4QTN6_9NOCA</name>
<gene>
    <name evidence="2" type="ORF">BJ987_007533</name>
</gene>
<comment type="caution">
    <text evidence="2">The sequence shown here is derived from an EMBL/GenBank/DDBJ whole genome shotgun (WGS) entry which is preliminary data.</text>
</comment>
<organism evidence="2 3">
    <name type="scientific">Nocardia goodfellowii</name>
    <dbReference type="NCBI Taxonomy" id="882446"/>
    <lineage>
        <taxon>Bacteria</taxon>
        <taxon>Bacillati</taxon>
        <taxon>Actinomycetota</taxon>
        <taxon>Actinomycetes</taxon>
        <taxon>Mycobacteriales</taxon>
        <taxon>Nocardiaceae</taxon>
        <taxon>Nocardia</taxon>
    </lineage>
</organism>
<reference evidence="2 3" key="1">
    <citation type="submission" date="2021-03" db="EMBL/GenBank/DDBJ databases">
        <title>Sequencing the genomes of 1000 actinobacteria strains.</title>
        <authorList>
            <person name="Klenk H.-P."/>
        </authorList>
    </citation>
    <scope>NUCLEOTIDE SEQUENCE [LARGE SCALE GENOMIC DNA]</scope>
    <source>
        <strain evidence="2 3">DSM 45516</strain>
    </source>
</reference>
<sequence length="135" mass="14662">MTGTEPPTRKKSALNDDDDWSAPANPPPATAKPVREVPPVTARTSTPARGIRGHARDIAEARARKKVRDAAYAWAASAHRTAARRDELGAELQAARQHGSDPDVLVGYLTEACERYGLDPATVPQQLRDTTRLDE</sequence>
<proteinExistence type="predicted"/>